<dbReference type="GeneID" id="106538953"/>
<feature type="repeat" description="ANK" evidence="3">
    <location>
        <begin position="329"/>
        <end position="361"/>
    </location>
</feature>
<evidence type="ECO:0000256" key="4">
    <source>
        <dbReference type="SAM" id="Coils"/>
    </source>
</evidence>
<evidence type="ECO:0000313" key="6">
    <source>
        <dbReference type="Proteomes" id="UP000504617"/>
    </source>
</evidence>
<organism evidence="6 7">
    <name type="scientific">Thamnophis sirtalis</name>
    <dbReference type="NCBI Taxonomy" id="35019"/>
    <lineage>
        <taxon>Eukaryota</taxon>
        <taxon>Metazoa</taxon>
        <taxon>Chordata</taxon>
        <taxon>Craniata</taxon>
        <taxon>Vertebrata</taxon>
        <taxon>Euteleostomi</taxon>
        <taxon>Lepidosauria</taxon>
        <taxon>Squamata</taxon>
        <taxon>Bifurcata</taxon>
        <taxon>Unidentata</taxon>
        <taxon>Episquamata</taxon>
        <taxon>Toxicofera</taxon>
        <taxon>Serpentes</taxon>
        <taxon>Colubroidea</taxon>
        <taxon>Colubridae</taxon>
        <taxon>Natricinae</taxon>
        <taxon>Thamnophis</taxon>
    </lineage>
</organism>
<dbReference type="PANTHER" id="PTHR24171">
    <property type="entry name" value="ANKYRIN REPEAT DOMAIN-CONTAINING PROTEIN 39-RELATED"/>
    <property type="match status" value="1"/>
</dbReference>
<evidence type="ECO:0000256" key="5">
    <source>
        <dbReference type="SAM" id="MobiDB-lite"/>
    </source>
</evidence>
<keyword evidence="6" id="KW-1185">Reference proteome</keyword>
<dbReference type="InterPro" id="IPR036770">
    <property type="entry name" value="Ankyrin_rpt-contain_sf"/>
</dbReference>
<name>A0A6I9X1F9_9SAUR</name>
<keyword evidence="2 3" id="KW-0040">ANK repeat</keyword>
<feature type="repeat" description="ANK" evidence="3">
    <location>
        <begin position="395"/>
        <end position="427"/>
    </location>
</feature>
<proteinExistence type="predicted"/>
<feature type="repeat" description="ANK" evidence="3">
    <location>
        <begin position="97"/>
        <end position="129"/>
    </location>
</feature>
<gene>
    <name evidence="7" type="primary">LOC106538953</name>
</gene>
<evidence type="ECO:0000256" key="2">
    <source>
        <dbReference type="ARBA" id="ARBA00023043"/>
    </source>
</evidence>
<feature type="repeat" description="ANK" evidence="3">
    <location>
        <begin position="64"/>
        <end position="96"/>
    </location>
</feature>
<keyword evidence="1" id="KW-0677">Repeat</keyword>
<dbReference type="InterPro" id="IPR002110">
    <property type="entry name" value="Ankyrin_rpt"/>
</dbReference>
<dbReference type="SMART" id="SM00248">
    <property type="entry name" value="ANK"/>
    <property type="match status" value="6"/>
</dbReference>
<sequence length="461" mass="51149">MTRPPRHHENGACSCHPSPVQSVHQTLDEMDFERGIWNPALNGDLEGVKRHILSRGKPNEPDPFGYTALHYASRNGHYDICHFLLAHGASCNVRTHGGATPLHRAAYCGHTAIAKLLLGHGADPAAMDDDGKTSLHKVSEERPEEKVGCFAARTRGTAWEPERWRSGPAAPWWESVEREKQKAEDEKKKKLEALNNARLKIDTLEDLAAIVKHHKQKKKKCKKVVLPKPQEPEIIVSILEGFSNVQNLDRASSAWLRRSQAALKDPSVHEIRSGLEGDGNNPSPTSKDSQCLINCFKCTALHRACLRGHKEIVDKLLEAGAKVEPRDMLEATPLFWACRGGHLEILKALISRGAKISTRDKLWSTPLHVAVRTGHSDCAEHLIACGAKINAQDKEGDTPIHDAVRLGRFQAVKTLLMYGANLNIQNEEAVTPVDLVKDWQTGIRETLQMCANRQQGLTRSC</sequence>
<dbReference type="PANTHER" id="PTHR24171:SF8">
    <property type="entry name" value="BRCA1-ASSOCIATED RING DOMAIN PROTEIN 1"/>
    <property type="match status" value="1"/>
</dbReference>
<dbReference type="PROSITE" id="PS50088">
    <property type="entry name" value="ANK_REPEAT"/>
    <property type="match status" value="6"/>
</dbReference>
<dbReference type="AlphaFoldDB" id="A0A6I9X1F9"/>
<dbReference type="OrthoDB" id="9995210at2759"/>
<protein>
    <submittedName>
        <fullName evidence="7">Ankyrin repeat domain-containing protein 23-like</fullName>
    </submittedName>
</protein>
<reference evidence="7" key="1">
    <citation type="submission" date="2025-08" db="UniProtKB">
        <authorList>
            <consortium name="RefSeq"/>
        </authorList>
    </citation>
    <scope>IDENTIFICATION</scope>
</reference>
<feature type="repeat" description="ANK" evidence="3">
    <location>
        <begin position="362"/>
        <end position="394"/>
    </location>
</feature>
<feature type="repeat" description="ANK" evidence="3">
    <location>
        <begin position="299"/>
        <end position="328"/>
    </location>
</feature>
<dbReference type="SUPFAM" id="SSF48403">
    <property type="entry name" value="Ankyrin repeat"/>
    <property type="match status" value="2"/>
</dbReference>
<feature type="region of interest" description="Disordered" evidence="5">
    <location>
        <begin position="267"/>
        <end position="288"/>
    </location>
</feature>
<dbReference type="PROSITE" id="PS50297">
    <property type="entry name" value="ANK_REP_REGION"/>
    <property type="match status" value="6"/>
</dbReference>
<dbReference type="Proteomes" id="UP000504617">
    <property type="component" value="Unplaced"/>
</dbReference>
<dbReference type="PRINTS" id="PR01415">
    <property type="entry name" value="ANKYRIN"/>
</dbReference>
<dbReference type="KEGG" id="tsr:106538953"/>
<dbReference type="Gene3D" id="1.25.40.20">
    <property type="entry name" value="Ankyrin repeat-containing domain"/>
    <property type="match status" value="3"/>
</dbReference>
<accession>A0A6I9X1F9</accession>
<evidence type="ECO:0000256" key="1">
    <source>
        <dbReference type="ARBA" id="ARBA00022737"/>
    </source>
</evidence>
<evidence type="ECO:0000256" key="3">
    <source>
        <dbReference type="PROSITE-ProRule" id="PRU00023"/>
    </source>
</evidence>
<keyword evidence="4" id="KW-0175">Coiled coil</keyword>
<dbReference type="Pfam" id="PF12796">
    <property type="entry name" value="Ank_2"/>
    <property type="match status" value="3"/>
</dbReference>
<evidence type="ECO:0000313" key="7">
    <source>
        <dbReference type="RefSeq" id="XP_013909084.1"/>
    </source>
</evidence>
<dbReference type="RefSeq" id="XP_013909084.1">
    <property type="nucleotide sequence ID" value="XM_014053609.1"/>
</dbReference>
<feature type="coiled-coil region" evidence="4">
    <location>
        <begin position="173"/>
        <end position="207"/>
    </location>
</feature>